<evidence type="ECO:0000313" key="2">
    <source>
        <dbReference type="EMBL" id="KAJ9137490.1"/>
    </source>
</evidence>
<dbReference type="Proteomes" id="UP001174694">
    <property type="component" value="Unassembled WGS sequence"/>
</dbReference>
<proteinExistence type="predicted"/>
<dbReference type="Gene3D" id="3.30.160.60">
    <property type="entry name" value="Classic Zinc Finger"/>
    <property type="match status" value="1"/>
</dbReference>
<organism evidence="2 3">
    <name type="scientific">Pleurostoma richardsiae</name>
    <dbReference type="NCBI Taxonomy" id="41990"/>
    <lineage>
        <taxon>Eukaryota</taxon>
        <taxon>Fungi</taxon>
        <taxon>Dikarya</taxon>
        <taxon>Ascomycota</taxon>
        <taxon>Pezizomycotina</taxon>
        <taxon>Sordariomycetes</taxon>
        <taxon>Sordariomycetidae</taxon>
        <taxon>Calosphaeriales</taxon>
        <taxon>Pleurostomataceae</taxon>
        <taxon>Pleurostoma</taxon>
    </lineage>
</organism>
<keyword evidence="3" id="KW-1185">Reference proteome</keyword>
<dbReference type="EMBL" id="JANBVO010000034">
    <property type="protein sequence ID" value="KAJ9137490.1"/>
    <property type="molecule type" value="Genomic_DNA"/>
</dbReference>
<feature type="region of interest" description="Disordered" evidence="1">
    <location>
        <begin position="140"/>
        <end position="209"/>
    </location>
</feature>
<reference evidence="2" key="1">
    <citation type="submission" date="2022-07" db="EMBL/GenBank/DDBJ databases">
        <title>Fungi with potential for degradation of polypropylene.</title>
        <authorList>
            <person name="Gostincar C."/>
        </authorList>
    </citation>
    <scope>NUCLEOTIDE SEQUENCE</scope>
    <source>
        <strain evidence="2">EXF-13308</strain>
    </source>
</reference>
<gene>
    <name evidence="2" type="ORF">NKR23_g9063</name>
</gene>
<dbReference type="AlphaFoldDB" id="A0AA38RGQ1"/>
<dbReference type="PANTHER" id="PTHR38166:SF1">
    <property type="entry name" value="C2H2-TYPE DOMAIN-CONTAINING PROTEIN"/>
    <property type="match status" value="1"/>
</dbReference>
<comment type="caution">
    <text evidence="2">The sequence shown here is derived from an EMBL/GenBank/DDBJ whole genome shotgun (WGS) entry which is preliminary data.</text>
</comment>
<dbReference type="PANTHER" id="PTHR38166">
    <property type="entry name" value="C2H2-TYPE DOMAIN-CONTAINING PROTEIN-RELATED"/>
    <property type="match status" value="1"/>
</dbReference>
<evidence type="ECO:0000313" key="3">
    <source>
        <dbReference type="Proteomes" id="UP001174694"/>
    </source>
</evidence>
<feature type="compositionally biased region" description="Low complexity" evidence="1">
    <location>
        <begin position="159"/>
        <end position="173"/>
    </location>
</feature>
<name>A0AA38RGQ1_9PEZI</name>
<feature type="region of interest" description="Disordered" evidence="1">
    <location>
        <begin position="1"/>
        <end position="61"/>
    </location>
</feature>
<feature type="region of interest" description="Disordered" evidence="1">
    <location>
        <begin position="80"/>
        <end position="110"/>
    </location>
</feature>
<feature type="compositionally biased region" description="Low complexity" evidence="1">
    <location>
        <begin position="197"/>
        <end position="209"/>
    </location>
</feature>
<accession>A0AA38RGQ1</accession>
<sequence length="488" mass="53100">MHMVGPAVDEDAALLEHNSGNPMPTEPQPPATSLRLTKPCSPRRLSPISPRCVSPSLGTSRDNATIAVDDVTYKPPNALKPAVRSAQHPAATGTAANEEREKLHAAGDVAESVPDTAPNWQIQKFAARLIECFYEERESEGGEKISTAAPGTQRGNGEGSSSRKASSSAQSGKHQSTTQGHDGRVRNPAKGNKSRGARAGPSTAASAAAKVSDPDLFACPFWKKDALQHRHCSRGLQRIRDVKQHLRRSHARPAQCERCGEDFISADDLSAHRREAEGCELREFEPAEGLTEEQRQKLRKYSDRTFESAEQWFAIWDVVFPGVARPTSPYVNWKLSEELEGFREFVPRRGAEILMSMSNTIQGVSFNLVQDCVQQACDAYIITRQVGATHVSRLPTIAETAAQMPSLDGMELAPATMTPMSMDGSLSPPGTLPGIPLDPLDEYATAFAAAQGDFPGYDMPFQEAVTTDLVMDGQPSVPGQFFMQQYLQ</sequence>
<evidence type="ECO:0000256" key="1">
    <source>
        <dbReference type="SAM" id="MobiDB-lite"/>
    </source>
</evidence>
<protein>
    <recommendedName>
        <fullName evidence="4">C2H2-type domain-containing protein</fullName>
    </recommendedName>
</protein>
<evidence type="ECO:0008006" key="4">
    <source>
        <dbReference type="Google" id="ProtNLM"/>
    </source>
</evidence>